<sequence>MPIRAVLRRLLPRHPRLRTILLSLSYLCIVGTLSIAYFLLFHIALPIRRAYYLETAYLRAINFADFSDDLVSGLANVANATVVPHSRRIHHLIEDVEQLHYWSYDGSRRFHESLGLNRDGTGSATARGTEYWIYIGGTASHGLADGNASNKSTEGSKSRDFTHRYKSNSCLDPADMCDAYNIAFDRISTRWHGVGRDRVEHLDTTKALLRYVDCDITPLFCGEFSGVPADPVHLVHLRIGEDCDWNTHIGSCPVTWRFIGLPIQTLPWTRQIKISLDKGGSVVVPAFPSAEEQMWSIMTQPGAEQSTRINEYRDSTNLEEHVHELSAQWDSTPLGLVFWAGFNDNPGGLPSAIELLIRCYVERWLDLFLGWWDGAPVVVQPRSCSGVLEERRRRMEMMDAWRKIREKSAHLRRWRDEV</sequence>
<evidence type="ECO:0000256" key="1">
    <source>
        <dbReference type="SAM" id="Phobius"/>
    </source>
</evidence>
<keyword evidence="1" id="KW-0472">Membrane</keyword>
<gene>
    <name evidence="2" type="ORF">K505DRAFT_327279</name>
</gene>
<dbReference type="OrthoDB" id="3778429at2759"/>
<evidence type="ECO:0000313" key="2">
    <source>
        <dbReference type="EMBL" id="KAF2790870.1"/>
    </source>
</evidence>
<reference evidence="2" key="1">
    <citation type="journal article" date="2020" name="Stud. Mycol.">
        <title>101 Dothideomycetes genomes: a test case for predicting lifestyles and emergence of pathogens.</title>
        <authorList>
            <person name="Haridas S."/>
            <person name="Albert R."/>
            <person name="Binder M."/>
            <person name="Bloem J."/>
            <person name="Labutti K."/>
            <person name="Salamov A."/>
            <person name="Andreopoulos B."/>
            <person name="Baker S."/>
            <person name="Barry K."/>
            <person name="Bills G."/>
            <person name="Bluhm B."/>
            <person name="Cannon C."/>
            <person name="Castanera R."/>
            <person name="Culley D."/>
            <person name="Daum C."/>
            <person name="Ezra D."/>
            <person name="Gonzalez J."/>
            <person name="Henrissat B."/>
            <person name="Kuo A."/>
            <person name="Liang C."/>
            <person name="Lipzen A."/>
            <person name="Lutzoni F."/>
            <person name="Magnuson J."/>
            <person name="Mondo S."/>
            <person name="Nolan M."/>
            <person name="Ohm R."/>
            <person name="Pangilinan J."/>
            <person name="Park H.-J."/>
            <person name="Ramirez L."/>
            <person name="Alfaro M."/>
            <person name="Sun H."/>
            <person name="Tritt A."/>
            <person name="Yoshinaga Y."/>
            <person name="Zwiers L.-H."/>
            <person name="Turgeon B."/>
            <person name="Goodwin S."/>
            <person name="Spatafora J."/>
            <person name="Crous P."/>
            <person name="Grigoriev I."/>
        </authorList>
    </citation>
    <scope>NUCLEOTIDE SEQUENCE</scope>
    <source>
        <strain evidence="2">CBS 109.77</strain>
    </source>
</reference>
<protein>
    <submittedName>
        <fullName evidence="2">Uncharacterized protein</fullName>
    </submittedName>
</protein>
<name>A0A6A6X2Y9_9PLEO</name>
<evidence type="ECO:0000313" key="3">
    <source>
        <dbReference type="Proteomes" id="UP000799757"/>
    </source>
</evidence>
<dbReference type="AlphaFoldDB" id="A0A6A6X2Y9"/>
<feature type="transmembrane region" description="Helical" evidence="1">
    <location>
        <begin position="20"/>
        <end position="45"/>
    </location>
</feature>
<proteinExistence type="predicted"/>
<accession>A0A6A6X2Y9</accession>
<keyword evidence="1" id="KW-1133">Transmembrane helix</keyword>
<dbReference type="Proteomes" id="UP000799757">
    <property type="component" value="Unassembled WGS sequence"/>
</dbReference>
<organism evidence="2 3">
    <name type="scientific">Melanomma pulvis-pyrius CBS 109.77</name>
    <dbReference type="NCBI Taxonomy" id="1314802"/>
    <lineage>
        <taxon>Eukaryota</taxon>
        <taxon>Fungi</taxon>
        <taxon>Dikarya</taxon>
        <taxon>Ascomycota</taxon>
        <taxon>Pezizomycotina</taxon>
        <taxon>Dothideomycetes</taxon>
        <taxon>Pleosporomycetidae</taxon>
        <taxon>Pleosporales</taxon>
        <taxon>Melanommataceae</taxon>
        <taxon>Melanomma</taxon>
    </lineage>
</organism>
<dbReference type="EMBL" id="MU002050">
    <property type="protein sequence ID" value="KAF2790870.1"/>
    <property type="molecule type" value="Genomic_DNA"/>
</dbReference>
<keyword evidence="1" id="KW-0812">Transmembrane</keyword>
<keyword evidence="3" id="KW-1185">Reference proteome</keyword>